<dbReference type="Gene3D" id="1.20.1540.10">
    <property type="entry name" value="Rhomboid-like"/>
    <property type="match status" value="1"/>
</dbReference>
<dbReference type="Pfam" id="PF01694">
    <property type="entry name" value="Rhomboid"/>
    <property type="match status" value="1"/>
</dbReference>
<name>A0ABR3PY32_9TREE</name>
<keyword evidence="2 5" id="KW-0812">Transmembrane</keyword>
<organism evidence="7 8">
    <name type="scientific">Vanrija albida</name>
    <dbReference type="NCBI Taxonomy" id="181172"/>
    <lineage>
        <taxon>Eukaryota</taxon>
        <taxon>Fungi</taxon>
        <taxon>Dikarya</taxon>
        <taxon>Basidiomycota</taxon>
        <taxon>Agaricomycotina</taxon>
        <taxon>Tremellomycetes</taxon>
        <taxon>Trichosporonales</taxon>
        <taxon>Trichosporonaceae</taxon>
        <taxon>Vanrija</taxon>
    </lineage>
</organism>
<reference evidence="7 8" key="1">
    <citation type="submission" date="2023-08" db="EMBL/GenBank/DDBJ databases">
        <title>Annotated Genome Sequence of Vanrija albida AlHP1.</title>
        <authorList>
            <person name="Herzog R."/>
        </authorList>
    </citation>
    <scope>NUCLEOTIDE SEQUENCE [LARGE SCALE GENOMIC DNA]</scope>
    <source>
        <strain evidence="7 8">AlHP1</strain>
    </source>
</reference>
<gene>
    <name evidence="7" type="ORF">Q8F55_006777</name>
</gene>
<dbReference type="CDD" id="cd04301">
    <property type="entry name" value="NAT_SF"/>
    <property type="match status" value="2"/>
</dbReference>
<evidence type="ECO:0000256" key="5">
    <source>
        <dbReference type="SAM" id="Phobius"/>
    </source>
</evidence>
<evidence type="ECO:0000256" key="1">
    <source>
        <dbReference type="ARBA" id="ARBA00004141"/>
    </source>
</evidence>
<dbReference type="SUPFAM" id="SSF144091">
    <property type="entry name" value="Rhomboid-like"/>
    <property type="match status" value="1"/>
</dbReference>
<dbReference type="InterPro" id="IPR035952">
    <property type="entry name" value="Rhomboid-like_sf"/>
</dbReference>
<feature type="transmembrane region" description="Helical" evidence="5">
    <location>
        <begin position="901"/>
        <end position="923"/>
    </location>
</feature>
<dbReference type="InterPro" id="IPR016181">
    <property type="entry name" value="Acyl_CoA_acyltransferase"/>
</dbReference>
<feature type="domain" description="N-acetyltransferase" evidence="6">
    <location>
        <begin position="48"/>
        <end position="224"/>
    </location>
</feature>
<dbReference type="SUPFAM" id="SSF55729">
    <property type="entry name" value="Acyl-CoA N-acyltransferases (Nat)"/>
    <property type="match status" value="3"/>
</dbReference>
<feature type="transmembrane region" description="Helical" evidence="5">
    <location>
        <begin position="861"/>
        <end position="881"/>
    </location>
</feature>
<feature type="transmembrane region" description="Helical" evidence="5">
    <location>
        <begin position="1010"/>
        <end position="1028"/>
    </location>
</feature>
<keyword evidence="8" id="KW-1185">Reference proteome</keyword>
<dbReference type="RefSeq" id="XP_069207299.1">
    <property type="nucleotide sequence ID" value="XM_069355228.1"/>
</dbReference>
<dbReference type="GeneID" id="95987820"/>
<proteinExistence type="predicted"/>
<accession>A0ABR3PY32</accession>
<comment type="caution">
    <text evidence="7">The sequence shown here is derived from an EMBL/GenBank/DDBJ whole genome shotgun (WGS) entry which is preliminary data.</text>
</comment>
<protein>
    <recommendedName>
        <fullName evidence="6">N-acetyltransferase domain-containing protein</fullName>
    </recommendedName>
</protein>
<dbReference type="InterPro" id="IPR022764">
    <property type="entry name" value="Peptidase_S54_rhomboid_dom"/>
</dbReference>
<dbReference type="Proteomes" id="UP001565368">
    <property type="component" value="Unassembled WGS sequence"/>
</dbReference>
<dbReference type="InterPro" id="IPR051531">
    <property type="entry name" value="N-acetyltransferase"/>
</dbReference>
<dbReference type="InterPro" id="IPR000182">
    <property type="entry name" value="GNAT_dom"/>
</dbReference>
<evidence type="ECO:0000256" key="2">
    <source>
        <dbReference type="ARBA" id="ARBA00022692"/>
    </source>
</evidence>
<evidence type="ECO:0000313" key="7">
    <source>
        <dbReference type="EMBL" id="KAL1407355.1"/>
    </source>
</evidence>
<sequence length="1050" mass="114101">MGEPAEPSPYVGFVNGDQAWLAPPSTEMPFVAVEWDGDEPFLRASPDVTITPWRESDVDAVTELLNHPNVGKYSFDRPFPYSAAAARALIANDGASPDTLQTLRASGSLSTNPFMAIRYRGALAGDIRVWPRADGRGVHGLAYDVHPAFQGRGVARAAVRAVLGWAARVMEADKIEAYAETGNAASAALLTSLGFTAHGTVVAPWPEMSGGGRREMTVWQRELPTPAPWVAGAAPAPPMPKMVLEGEGYIDIGDGFRITPYRDTAEEVEQMMELSNHPEVAPWLYTRPTPFLASDGEAKIAKSVPGQRAALAELRAAQLASTLPFTVIRDATGRYVGDIALYPVVYCPDRLELSYTLHPDIHGRGVGTRAALAVLGFAGSRMSTTSIQAYTKDGNAASGGMLRKLGFVVGEVRPFKWVESKGGGWHTTTIWERELSPPVPGWVAAMIAPPPNSKVEWDGDEPYLALANGIRVTPYRDTPREIAELIELSNLEEIEKWSYTRPAPFTQADARKRLDDNADQAGAVAALKAGTAPPVNPFTVIRDADGRYIGDIALADTHSADGWYFGYKVHPDYHRRGIGSAAVRAVLGFGVHALGVRRAHAYTQTANVPSSKMLEKLGWTLAQVRMWKWPEHCGGGYREGTPSLHSTLRIPQYPSRRTIHSSPLQAARQALGRITPKRIAIPLGEGTSGREGMPKASVWRPIVFCLGLGGAAYAYASLYTNADTATWLSALGAGSVWRMGREPTDRDLARAKQMQRVKTAREHLQALSKSVGWLPGWADEFIVRSYVMFSEWRIESPPAEVVPMAIVAGMGVVFLAWQTTRLQPFMRKWFLHRPVLLGARPKKEWANCVTLITSVVSHQGLAHYAFNSIALISFGSAAYSYLASPDPSLPHLATSTHTPHFLAFLLAAGLFSSLGSHLFTNLVRLPRLLRALQSPARLSSAQALAAHQAILPSLGASGAVYGALTMTALAFPDSRVSIIFIPWFSLPIGLGVFGMVAVDVIGLVRGWRSFDHIAHLSGAAFGALYYYYGKPAWTWLRIKMGAQPTNTAYF</sequence>
<dbReference type="EMBL" id="JBBXJM010000005">
    <property type="protein sequence ID" value="KAL1407355.1"/>
    <property type="molecule type" value="Genomic_DNA"/>
</dbReference>
<dbReference type="PANTHER" id="PTHR43792">
    <property type="entry name" value="GNAT FAMILY, PUTATIVE (AFU_ORTHOLOGUE AFUA_3G00765)-RELATED-RELATED"/>
    <property type="match status" value="1"/>
</dbReference>
<comment type="subcellular location">
    <subcellularLocation>
        <location evidence="1">Membrane</location>
        <topology evidence="1">Multi-pass membrane protein</topology>
    </subcellularLocation>
</comment>
<dbReference type="PANTHER" id="PTHR43792:SF16">
    <property type="entry name" value="N-ACETYLTRANSFERASE DOMAIN-CONTAINING PROTEIN"/>
    <property type="match status" value="1"/>
</dbReference>
<dbReference type="Gene3D" id="3.40.630.30">
    <property type="match status" value="3"/>
</dbReference>
<feature type="transmembrane region" description="Helical" evidence="5">
    <location>
        <begin position="976"/>
        <end position="998"/>
    </location>
</feature>
<feature type="transmembrane region" description="Helical" evidence="5">
    <location>
        <begin position="801"/>
        <end position="818"/>
    </location>
</feature>
<evidence type="ECO:0000313" key="8">
    <source>
        <dbReference type="Proteomes" id="UP001565368"/>
    </source>
</evidence>
<keyword evidence="3 5" id="KW-1133">Transmembrane helix</keyword>
<feature type="domain" description="N-acetyltransferase" evidence="6">
    <location>
        <begin position="480"/>
        <end position="644"/>
    </location>
</feature>
<dbReference type="PROSITE" id="PS51186">
    <property type="entry name" value="GNAT"/>
    <property type="match status" value="3"/>
</dbReference>
<evidence type="ECO:0000256" key="4">
    <source>
        <dbReference type="ARBA" id="ARBA00023136"/>
    </source>
</evidence>
<evidence type="ECO:0000259" key="6">
    <source>
        <dbReference type="PROSITE" id="PS51186"/>
    </source>
</evidence>
<feature type="domain" description="N-acetyltransferase" evidence="6">
    <location>
        <begin position="256"/>
        <end position="436"/>
    </location>
</feature>
<dbReference type="Pfam" id="PF13302">
    <property type="entry name" value="Acetyltransf_3"/>
    <property type="match status" value="3"/>
</dbReference>
<keyword evidence="4 5" id="KW-0472">Membrane</keyword>
<evidence type="ECO:0000256" key="3">
    <source>
        <dbReference type="ARBA" id="ARBA00022989"/>
    </source>
</evidence>